<name>A0A0B6ZXF1_9EUPU</name>
<keyword evidence="1" id="KW-1133">Transmembrane helix</keyword>
<proteinExistence type="predicted"/>
<keyword evidence="1" id="KW-0472">Membrane</keyword>
<protein>
    <submittedName>
        <fullName evidence="2">Uncharacterized protein</fullName>
    </submittedName>
</protein>
<sequence length="59" mass="6606">IKKKGRVNRHSNEADRADATTISARIMGKKMTSKIIVATVILLRCFLSVHEATIKARKK</sequence>
<keyword evidence="1" id="KW-0812">Transmembrane</keyword>
<feature type="non-terminal residue" evidence="2">
    <location>
        <position position="1"/>
    </location>
</feature>
<dbReference type="EMBL" id="HACG01026122">
    <property type="protein sequence ID" value="CEK72987.1"/>
    <property type="molecule type" value="Transcribed_RNA"/>
</dbReference>
<organism evidence="2">
    <name type="scientific">Arion vulgaris</name>
    <dbReference type="NCBI Taxonomy" id="1028688"/>
    <lineage>
        <taxon>Eukaryota</taxon>
        <taxon>Metazoa</taxon>
        <taxon>Spiralia</taxon>
        <taxon>Lophotrochozoa</taxon>
        <taxon>Mollusca</taxon>
        <taxon>Gastropoda</taxon>
        <taxon>Heterobranchia</taxon>
        <taxon>Euthyneura</taxon>
        <taxon>Panpulmonata</taxon>
        <taxon>Eupulmonata</taxon>
        <taxon>Stylommatophora</taxon>
        <taxon>Helicina</taxon>
        <taxon>Arionoidea</taxon>
        <taxon>Arionidae</taxon>
        <taxon>Arion</taxon>
    </lineage>
</organism>
<reference evidence="2" key="1">
    <citation type="submission" date="2014-12" db="EMBL/GenBank/DDBJ databases">
        <title>Insight into the proteome of Arion vulgaris.</title>
        <authorList>
            <person name="Aradska J."/>
            <person name="Bulat T."/>
            <person name="Smidak R."/>
            <person name="Sarate P."/>
            <person name="Gangsoo J."/>
            <person name="Sialana F."/>
            <person name="Bilban M."/>
            <person name="Lubec G."/>
        </authorList>
    </citation>
    <scope>NUCLEOTIDE SEQUENCE</scope>
    <source>
        <tissue evidence="2">Skin</tissue>
    </source>
</reference>
<evidence type="ECO:0000256" key="1">
    <source>
        <dbReference type="SAM" id="Phobius"/>
    </source>
</evidence>
<feature type="transmembrane region" description="Helical" evidence="1">
    <location>
        <begin position="35"/>
        <end position="54"/>
    </location>
</feature>
<dbReference type="AlphaFoldDB" id="A0A0B6ZXF1"/>
<gene>
    <name evidence="2" type="primary">ORF84801</name>
</gene>
<evidence type="ECO:0000313" key="2">
    <source>
        <dbReference type="EMBL" id="CEK72987.1"/>
    </source>
</evidence>
<accession>A0A0B6ZXF1</accession>